<keyword evidence="3" id="KW-1185">Reference proteome</keyword>
<sequence length="85" mass="9027">MSQTKRETCGDSAASSSCDPFSLHVVFPHDCHGVKVILVAKRVSPPRGPAGKSLTWVSPPPQAVSSRPENQVHSLPLCGHTEVAQ</sequence>
<dbReference type="Proteomes" id="UP000324222">
    <property type="component" value="Unassembled WGS sequence"/>
</dbReference>
<evidence type="ECO:0000313" key="3">
    <source>
        <dbReference type="Proteomes" id="UP000324222"/>
    </source>
</evidence>
<name>A0A5B7GTQ3_PORTR</name>
<feature type="region of interest" description="Disordered" evidence="1">
    <location>
        <begin position="46"/>
        <end position="85"/>
    </location>
</feature>
<evidence type="ECO:0000313" key="2">
    <source>
        <dbReference type="EMBL" id="MPC60408.1"/>
    </source>
</evidence>
<comment type="caution">
    <text evidence="2">The sequence shown here is derived from an EMBL/GenBank/DDBJ whole genome shotgun (WGS) entry which is preliminary data.</text>
</comment>
<protein>
    <submittedName>
        <fullName evidence="2">Uncharacterized protein</fullName>
    </submittedName>
</protein>
<reference evidence="2 3" key="1">
    <citation type="submission" date="2019-05" db="EMBL/GenBank/DDBJ databases">
        <title>Another draft genome of Portunus trituberculatus and its Hox gene families provides insights of decapod evolution.</title>
        <authorList>
            <person name="Jeong J.-H."/>
            <person name="Song I."/>
            <person name="Kim S."/>
            <person name="Choi T."/>
            <person name="Kim D."/>
            <person name="Ryu S."/>
            <person name="Kim W."/>
        </authorList>
    </citation>
    <scope>NUCLEOTIDE SEQUENCE [LARGE SCALE GENOMIC DNA]</scope>
    <source>
        <tissue evidence="2">Muscle</tissue>
    </source>
</reference>
<evidence type="ECO:0000256" key="1">
    <source>
        <dbReference type="SAM" id="MobiDB-lite"/>
    </source>
</evidence>
<organism evidence="2 3">
    <name type="scientific">Portunus trituberculatus</name>
    <name type="common">Swimming crab</name>
    <name type="synonym">Neptunus trituberculatus</name>
    <dbReference type="NCBI Taxonomy" id="210409"/>
    <lineage>
        <taxon>Eukaryota</taxon>
        <taxon>Metazoa</taxon>
        <taxon>Ecdysozoa</taxon>
        <taxon>Arthropoda</taxon>
        <taxon>Crustacea</taxon>
        <taxon>Multicrustacea</taxon>
        <taxon>Malacostraca</taxon>
        <taxon>Eumalacostraca</taxon>
        <taxon>Eucarida</taxon>
        <taxon>Decapoda</taxon>
        <taxon>Pleocyemata</taxon>
        <taxon>Brachyura</taxon>
        <taxon>Eubrachyura</taxon>
        <taxon>Portunoidea</taxon>
        <taxon>Portunidae</taxon>
        <taxon>Portuninae</taxon>
        <taxon>Portunus</taxon>
    </lineage>
</organism>
<dbReference type="EMBL" id="VSRR010017494">
    <property type="protein sequence ID" value="MPC60408.1"/>
    <property type="molecule type" value="Genomic_DNA"/>
</dbReference>
<proteinExistence type="predicted"/>
<gene>
    <name evidence="2" type="ORF">E2C01_054452</name>
</gene>
<feature type="compositionally biased region" description="Polar residues" evidence="1">
    <location>
        <begin position="63"/>
        <end position="73"/>
    </location>
</feature>
<accession>A0A5B7GTQ3</accession>
<dbReference type="AlphaFoldDB" id="A0A5B7GTQ3"/>